<reference evidence="9" key="2">
    <citation type="submission" date="2021-09" db="EMBL/GenBank/DDBJ databases">
        <authorList>
            <person name="Gilroy R."/>
        </authorList>
    </citation>
    <scope>NUCLEOTIDE SEQUENCE</scope>
    <source>
        <strain evidence="9">CHK171-7178</strain>
    </source>
</reference>
<evidence type="ECO:0000256" key="2">
    <source>
        <dbReference type="ARBA" id="ARBA00023002"/>
    </source>
</evidence>
<evidence type="ECO:0000256" key="7">
    <source>
        <dbReference type="RuleBase" id="RU003345"/>
    </source>
</evidence>
<dbReference type="InterPro" id="IPR012394">
    <property type="entry name" value="Aldehyde_DH_NAD(P)"/>
</dbReference>
<name>A0A921G3M7_SPOPS</name>
<dbReference type="GO" id="GO:0006081">
    <property type="term" value="P:aldehyde metabolic process"/>
    <property type="evidence" value="ECO:0007669"/>
    <property type="project" value="InterPro"/>
</dbReference>
<dbReference type="InterPro" id="IPR016162">
    <property type="entry name" value="Ald_DH_N"/>
</dbReference>
<evidence type="ECO:0000256" key="3">
    <source>
        <dbReference type="ARBA" id="ARBA00023027"/>
    </source>
</evidence>
<dbReference type="SUPFAM" id="SSF53720">
    <property type="entry name" value="ALDH-like"/>
    <property type="match status" value="1"/>
</dbReference>
<evidence type="ECO:0000256" key="4">
    <source>
        <dbReference type="PIRNR" id="PIRNR036492"/>
    </source>
</evidence>
<keyword evidence="2 4" id="KW-0560">Oxidoreductase</keyword>
<dbReference type="InterPro" id="IPR029510">
    <property type="entry name" value="Ald_DH_CS_GLU"/>
</dbReference>
<dbReference type="GO" id="GO:0004029">
    <property type="term" value="F:aldehyde dehydrogenase (NAD+) activity"/>
    <property type="evidence" value="ECO:0007669"/>
    <property type="project" value="TreeGrafter"/>
</dbReference>
<dbReference type="Gene3D" id="3.40.309.10">
    <property type="entry name" value="Aldehyde Dehydrogenase, Chain A, domain 2"/>
    <property type="match status" value="1"/>
</dbReference>
<keyword evidence="3" id="KW-0520">NAD</keyword>
<dbReference type="PANTHER" id="PTHR43570:SF16">
    <property type="entry name" value="ALDEHYDE DEHYDROGENASE TYPE III, ISOFORM Q"/>
    <property type="match status" value="1"/>
</dbReference>
<dbReference type="CDD" id="cd07136">
    <property type="entry name" value="ALDH_YwdH-P39616"/>
    <property type="match status" value="1"/>
</dbReference>
<evidence type="ECO:0000256" key="5">
    <source>
        <dbReference type="PIRSR" id="PIRSR036492-1"/>
    </source>
</evidence>
<dbReference type="FunFam" id="3.40.309.10:FF:000003">
    <property type="entry name" value="Aldehyde dehydrogenase"/>
    <property type="match status" value="1"/>
</dbReference>
<dbReference type="PANTHER" id="PTHR43570">
    <property type="entry name" value="ALDEHYDE DEHYDROGENASE"/>
    <property type="match status" value="1"/>
</dbReference>
<dbReference type="PROSITE" id="PS00687">
    <property type="entry name" value="ALDEHYDE_DEHYDR_GLU"/>
    <property type="match status" value="1"/>
</dbReference>
<dbReference type="Gene3D" id="3.40.605.10">
    <property type="entry name" value="Aldehyde Dehydrogenase, Chain A, domain 1"/>
    <property type="match status" value="1"/>
</dbReference>
<sequence>MNFTAQDVETMIDSQHAFYFSGETRSYAFRKEMLLTLKEAISANEKEITEALHKDLRKSSFESYVTEIGFVLSSISYMIKHLEEWMEDEAVKTPVHLQPAKSFIVREPYGSVLIIGPFNYPFQLVMEPLVGAIAGGNCAIVKPSETSAHTANIVKKMLTEIFPADYIRVVEGEREETDVLIHAPFDYIFFTGSVAVGKVIMKAAAERLTPITLELGGKSPALVDQTADLQKAAERIVWGKFVNTGQTCVAPDYILVHHSVKEKLIKEMVISIRKFYGKDVSESPDYGRIVSDKHFNRLVEIIEKDRAHVISGGSSDRSELFIEPTLLDNVSWNSASMEDEIFGPVLPILTYDNLGEAIYRIRQLPKPLAAYMFTENELAADYFIENLPFGGGCINDTISHVGNVNLPFGGVGSSGMSAYHGKASFDTFTHAKSMMKKSTSLPMNLAFPPYGNKIKIVKPLIR</sequence>
<dbReference type="EMBL" id="DYWT01000234">
    <property type="protein sequence ID" value="HJF32986.1"/>
    <property type="molecule type" value="Genomic_DNA"/>
</dbReference>
<evidence type="ECO:0000313" key="10">
    <source>
        <dbReference type="Proteomes" id="UP000698173"/>
    </source>
</evidence>
<accession>A0A921G3M7</accession>
<dbReference type="PROSITE" id="PS00070">
    <property type="entry name" value="ALDEHYDE_DEHYDR_CYS"/>
    <property type="match status" value="1"/>
</dbReference>
<gene>
    <name evidence="9" type="ORF">K8V56_14585</name>
</gene>
<protein>
    <recommendedName>
        <fullName evidence="4">Aldehyde dehydrogenase</fullName>
    </recommendedName>
</protein>
<evidence type="ECO:0000259" key="8">
    <source>
        <dbReference type="Pfam" id="PF00171"/>
    </source>
</evidence>
<feature type="active site" evidence="5">
    <location>
        <position position="248"/>
    </location>
</feature>
<evidence type="ECO:0000256" key="1">
    <source>
        <dbReference type="ARBA" id="ARBA00009986"/>
    </source>
</evidence>
<feature type="domain" description="Aldehyde dehydrogenase" evidence="8">
    <location>
        <begin position="4"/>
        <end position="433"/>
    </location>
</feature>
<dbReference type="InterPro" id="IPR016160">
    <property type="entry name" value="Ald_DH_CS_CYS"/>
</dbReference>
<feature type="active site" evidence="5 6">
    <location>
        <position position="214"/>
    </location>
</feature>
<dbReference type="PIRSF" id="PIRSF036492">
    <property type="entry name" value="ALDH"/>
    <property type="match status" value="1"/>
</dbReference>
<evidence type="ECO:0000256" key="6">
    <source>
        <dbReference type="PROSITE-ProRule" id="PRU10007"/>
    </source>
</evidence>
<dbReference type="Proteomes" id="UP000698173">
    <property type="component" value="Unassembled WGS sequence"/>
</dbReference>
<dbReference type="InterPro" id="IPR015590">
    <property type="entry name" value="Aldehyde_DH_dom"/>
</dbReference>
<evidence type="ECO:0000313" key="9">
    <source>
        <dbReference type="EMBL" id="HJF32986.1"/>
    </source>
</evidence>
<dbReference type="InterPro" id="IPR016161">
    <property type="entry name" value="Ald_DH/histidinol_DH"/>
</dbReference>
<dbReference type="InterPro" id="IPR016163">
    <property type="entry name" value="Ald_DH_C"/>
</dbReference>
<dbReference type="FunFam" id="3.40.605.10:FF:000004">
    <property type="entry name" value="Aldehyde dehydrogenase"/>
    <property type="match status" value="1"/>
</dbReference>
<organism evidence="9 10">
    <name type="scientific">Sporosarcina psychrophila</name>
    <name type="common">Bacillus psychrophilus</name>
    <dbReference type="NCBI Taxonomy" id="1476"/>
    <lineage>
        <taxon>Bacteria</taxon>
        <taxon>Bacillati</taxon>
        <taxon>Bacillota</taxon>
        <taxon>Bacilli</taxon>
        <taxon>Bacillales</taxon>
        <taxon>Caryophanaceae</taxon>
        <taxon>Sporosarcina</taxon>
    </lineage>
</organism>
<comment type="similarity">
    <text evidence="1 4 7">Belongs to the aldehyde dehydrogenase family.</text>
</comment>
<reference evidence="9" key="1">
    <citation type="journal article" date="2021" name="PeerJ">
        <title>Extensive microbial diversity within the chicken gut microbiome revealed by metagenomics and culture.</title>
        <authorList>
            <person name="Gilroy R."/>
            <person name="Ravi A."/>
            <person name="Getino M."/>
            <person name="Pursley I."/>
            <person name="Horton D.L."/>
            <person name="Alikhan N.F."/>
            <person name="Baker D."/>
            <person name="Gharbi K."/>
            <person name="Hall N."/>
            <person name="Watson M."/>
            <person name="Adriaenssens E.M."/>
            <person name="Foster-Nyarko E."/>
            <person name="Jarju S."/>
            <person name="Secka A."/>
            <person name="Antonio M."/>
            <person name="Oren A."/>
            <person name="Chaudhuri R.R."/>
            <person name="La Ragione R."/>
            <person name="Hildebrand F."/>
            <person name="Pallen M.J."/>
        </authorList>
    </citation>
    <scope>NUCLEOTIDE SEQUENCE</scope>
    <source>
        <strain evidence="9">CHK171-7178</strain>
    </source>
</reference>
<proteinExistence type="inferred from homology"/>
<dbReference type="GO" id="GO:0005737">
    <property type="term" value="C:cytoplasm"/>
    <property type="evidence" value="ECO:0007669"/>
    <property type="project" value="TreeGrafter"/>
</dbReference>
<comment type="caution">
    <text evidence="9">The sequence shown here is derived from an EMBL/GenBank/DDBJ whole genome shotgun (WGS) entry which is preliminary data.</text>
</comment>
<dbReference type="Pfam" id="PF00171">
    <property type="entry name" value="Aldedh"/>
    <property type="match status" value="1"/>
</dbReference>
<dbReference type="AlphaFoldDB" id="A0A921G3M7"/>